<keyword evidence="2 3" id="KW-0808">Transferase</keyword>
<dbReference type="KEGG" id="ttk:TST_1742"/>
<proteinExistence type="predicted"/>
<dbReference type="InterPro" id="IPR050078">
    <property type="entry name" value="Ribosomal_L11_MeTrfase_PrmA"/>
</dbReference>
<dbReference type="AlphaFoldDB" id="A0A0S3QW34"/>
<name>A0A0S3QW34_THET7</name>
<dbReference type="CDD" id="cd02440">
    <property type="entry name" value="AdoMet_MTases"/>
    <property type="match status" value="1"/>
</dbReference>
<dbReference type="OrthoDB" id="9785995at2"/>
<organism evidence="3 4">
    <name type="scientific">Thermosulfidibacter takaii (strain DSM 17441 / JCM 13301 / NBRC 103674 / ABI70S6)</name>
    <dbReference type="NCBI Taxonomy" id="1298851"/>
    <lineage>
        <taxon>Bacteria</taxon>
        <taxon>Pseudomonadati</taxon>
        <taxon>Thermosulfidibacterota</taxon>
        <taxon>Thermosulfidibacteria</taxon>
        <taxon>Thermosulfidibacterales</taxon>
        <taxon>Thermosulfidibacteraceae</taxon>
    </lineage>
</organism>
<dbReference type="EMBL" id="AP013035">
    <property type="protein sequence ID" value="BAT72526.1"/>
    <property type="molecule type" value="Genomic_DNA"/>
</dbReference>
<accession>A0A0S3QW34</accession>
<dbReference type="Proteomes" id="UP000063234">
    <property type="component" value="Chromosome"/>
</dbReference>
<protein>
    <submittedName>
        <fullName evidence="3">Ribosomal protein L11 methyltransferase</fullName>
        <ecNumber evidence="3">2.1.1.-</ecNumber>
    </submittedName>
</protein>
<keyword evidence="4" id="KW-1185">Reference proteome</keyword>
<sequence>MTGEETALYEVRIKVKSEEEAKEIASLIGFEEGWALEESKGMLFLLGYTKKPDDKTLTSMGKNYEIMLAANWEEKFKESFKGILVEPFFICPPWIHPEEKQINIIINPGSGFGTGEHPSTQGILKELVEMSPIPEMALDVGCGSGILSIACIKLGVSKVFACDIDPLAITNAKENFELNHCSTKVYLITGSPTCIKEKFPLVMANIDFFTLVTLRDQLTNLVGAYGHLILSGFLEEDAETIKELYTDRGFSLVKMRLIDDWCCLHFKKCKVNMT</sequence>
<evidence type="ECO:0000256" key="1">
    <source>
        <dbReference type="ARBA" id="ARBA00022603"/>
    </source>
</evidence>
<dbReference type="Pfam" id="PF06325">
    <property type="entry name" value="PrmA"/>
    <property type="match status" value="1"/>
</dbReference>
<dbReference type="GO" id="GO:0005840">
    <property type="term" value="C:ribosome"/>
    <property type="evidence" value="ECO:0007669"/>
    <property type="project" value="UniProtKB-KW"/>
</dbReference>
<dbReference type="GO" id="GO:0032259">
    <property type="term" value="P:methylation"/>
    <property type="evidence" value="ECO:0007669"/>
    <property type="project" value="UniProtKB-KW"/>
</dbReference>
<dbReference type="GO" id="GO:0008276">
    <property type="term" value="F:protein methyltransferase activity"/>
    <property type="evidence" value="ECO:0007669"/>
    <property type="project" value="TreeGrafter"/>
</dbReference>
<dbReference type="PANTHER" id="PTHR43648">
    <property type="entry name" value="ELECTRON TRANSFER FLAVOPROTEIN BETA SUBUNIT LYSINE METHYLTRANSFERASE"/>
    <property type="match status" value="1"/>
</dbReference>
<evidence type="ECO:0000313" key="4">
    <source>
        <dbReference type="Proteomes" id="UP000063234"/>
    </source>
</evidence>
<reference evidence="4" key="1">
    <citation type="journal article" date="2018" name="Science">
        <title>A primordial and reversible TCA cycle in a facultatively chemolithoautotrophic thermophile.</title>
        <authorList>
            <person name="Nunoura T."/>
            <person name="Chikaraishi Y."/>
            <person name="Izaki R."/>
            <person name="Suwa T."/>
            <person name="Sato T."/>
            <person name="Harada T."/>
            <person name="Mori K."/>
            <person name="Kato Y."/>
            <person name="Miyazaki M."/>
            <person name="Shimamura S."/>
            <person name="Yanagawa K."/>
            <person name="Shuto A."/>
            <person name="Ohkouchi N."/>
            <person name="Fujita N."/>
            <person name="Takaki Y."/>
            <person name="Atomi H."/>
            <person name="Takai K."/>
        </authorList>
    </citation>
    <scope>NUCLEOTIDE SEQUENCE [LARGE SCALE GENOMIC DNA]</scope>
    <source>
        <strain evidence="4">DSM 17441 / JCM 13301 / NBRC 103674 / ABI70S6</strain>
    </source>
</reference>
<dbReference type="InterPro" id="IPR029063">
    <property type="entry name" value="SAM-dependent_MTases_sf"/>
</dbReference>
<dbReference type="PATRIC" id="fig|1298851.3.peg.1821"/>
<keyword evidence="1 3" id="KW-0489">Methyltransferase</keyword>
<gene>
    <name evidence="3" type="ORF">TST_1742</name>
</gene>
<dbReference type="Gene3D" id="3.40.50.150">
    <property type="entry name" value="Vaccinia Virus protein VP39"/>
    <property type="match status" value="1"/>
</dbReference>
<evidence type="ECO:0000256" key="2">
    <source>
        <dbReference type="ARBA" id="ARBA00022679"/>
    </source>
</evidence>
<dbReference type="RefSeq" id="WP_068550690.1">
    <property type="nucleotide sequence ID" value="NZ_AP013035.1"/>
</dbReference>
<dbReference type="STRING" id="1298851.TST_1742"/>
<dbReference type="EC" id="2.1.1.-" evidence="3"/>
<keyword evidence="3" id="KW-0687">Ribonucleoprotein</keyword>
<dbReference type="PANTHER" id="PTHR43648:SF1">
    <property type="entry name" value="ELECTRON TRANSFER FLAVOPROTEIN BETA SUBUNIT LYSINE METHYLTRANSFERASE"/>
    <property type="match status" value="1"/>
</dbReference>
<evidence type="ECO:0000313" key="3">
    <source>
        <dbReference type="EMBL" id="BAT72526.1"/>
    </source>
</evidence>
<dbReference type="SUPFAM" id="SSF53335">
    <property type="entry name" value="S-adenosyl-L-methionine-dependent methyltransferases"/>
    <property type="match status" value="1"/>
</dbReference>
<keyword evidence="3" id="KW-0689">Ribosomal protein</keyword>